<dbReference type="Proteomes" id="UP000605986">
    <property type="component" value="Unassembled WGS sequence"/>
</dbReference>
<organism evidence="2 3">
    <name type="scientific">Fusarium austroafricanum</name>
    <dbReference type="NCBI Taxonomy" id="2364996"/>
    <lineage>
        <taxon>Eukaryota</taxon>
        <taxon>Fungi</taxon>
        <taxon>Dikarya</taxon>
        <taxon>Ascomycota</taxon>
        <taxon>Pezizomycotina</taxon>
        <taxon>Sordariomycetes</taxon>
        <taxon>Hypocreomycetidae</taxon>
        <taxon>Hypocreales</taxon>
        <taxon>Nectriaceae</taxon>
        <taxon>Fusarium</taxon>
        <taxon>Fusarium concolor species complex</taxon>
    </lineage>
</organism>
<proteinExistence type="predicted"/>
<feature type="chain" id="PRO_5034244283" evidence="1">
    <location>
        <begin position="19"/>
        <end position="96"/>
    </location>
</feature>
<gene>
    <name evidence="2" type="ORF">F53441_6666</name>
</gene>
<name>A0A8H4KJ19_9HYPO</name>
<feature type="signal peptide" evidence="1">
    <location>
        <begin position="1"/>
        <end position="18"/>
    </location>
</feature>
<reference evidence="2" key="1">
    <citation type="submission" date="2020-01" db="EMBL/GenBank/DDBJ databases">
        <title>Identification and distribution of gene clusters putatively required for synthesis of sphingolipid metabolism inhibitors in phylogenetically diverse species of the filamentous fungus Fusarium.</title>
        <authorList>
            <person name="Kim H.-S."/>
            <person name="Busman M."/>
            <person name="Brown D.W."/>
            <person name="Divon H."/>
            <person name="Uhlig S."/>
            <person name="Proctor R.H."/>
        </authorList>
    </citation>
    <scope>NUCLEOTIDE SEQUENCE</scope>
    <source>
        <strain evidence="2">NRRL 53441</strain>
    </source>
</reference>
<keyword evidence="3" id="KW-1185">Reference proteome</keyword>
<dbReference type="OrthoDB" id="5014971at2759"/>
<comment type="caution">
    <text evidence="2">The sequence shown here is derived from an EMBL/GenBank/DDBJ whole genome shotgun (WGS) entry which is preliminary data.</text>
</comment>
<protein>
    <submittedName>
        <fullName evidence="2">Uncharacterized protein</fullName>
    </submittedName>
</protein>
<accession>A0A8H4KJ19</accession>
<evidence type="ECO:0000313" key="2">
    <source>
        <dbReference type="EMBL" id="KAF4450148.1"/>
    </source>
</evidence>
<evidence type="ECO:0000313" key="3">
    <source>
        <dbReference type="Proteomes" id="UP000605986"/>
    </source>
</evidence>
<sequence>MQFLTSTVFIAILGAATALPDLTPRQNLKNGVLICPNAELTFANPASNMADVCTRNYQCQSGSDGVKNSNIWTNSCIGCPASQNINKFANCVFTYV</sequence>
<dbReference type="AlphaFoldDB" id="A0A8H4KJ19"/>
<evidence type="ECO:0000256" key="1">
    <source>
        <dbReference type="SAM" id="SignalP"/>
    </source>
</evidence>
<keyword evidence="1" id="KW-0732">Signal</keyword>
<dbReference type="EMBL" id="JAADJG010000256">
    <property type="protein sequence ID" value="KAF4450148.1"/>
    <property type="molecule type" value="Genomic_DNA"/>
</dbReference>